<evidence type="ECO:0000256" key="3">
    <source>
        <dbReference type="ARBA" id="ARBA00022448"/>
    </source>
</evidence>
<evidence type="ECO:0000256" key="13">
    <source>
        <dbReference type="SAM" id="Phobius"/>
    </source>
</evidence>
<keyword evidence="7 13" id="KW-1133">Transmembrane helix</keyword>
<feature type="transmembrane region" description="Helical" evidence="13">
    <location>
        <begin position="6"/>
        <end position="26"/>
    </location>
</feature>
<evidence type="ECO:0000256" key="11">
    <source>
        <dbReference type="ARBA" id="ARBA00023310"/>
    </source>
</evidence>
<dbReference type="GO" id="GO:0031966">
    <property type="term" value="C:mitochondrial membrane"/>
    <property type="evidence" value="ECO:0007669"/>
    <property type="project" value="UniProtKB-SubCell"/>
</dbReference>
<comment type="similarity">
    <text evidence="2 12">Belongs to the ATPase protein 8 family.</text>
</comment>
<dbReference type="EMBL" id="MW305229">
    <property type="protein sequence ID" value="UBD07294.1"/>
    <property type="molecule type" value="Genomic_DNA"/>
</dbReference>
<evidence type="ECO:0000256" key="8">
    <source>
        <dbReference type="ARBA" id="ARBA00023065"/>
    </source>
</evidence>
<evidence type="ECO:0000256" key="4">
    <source>
        <dbReference type="ARBA" id="ARBA00022547"/>
    </source>
</evidence>
<evidence type="ECO:0000256" key="6">
    <source>
        <dbReference type="ARBA" id="ARBA00022781"/>
    </source>
</evidence>
<keyword evidence="10 13" id="KW-0472">Membrane</keyword>
<dbReference type="GO" id="GO:0015986">
    <property type="term" value="P:proton motive force-driven ATP synthesis"/>
    <property type="evidence" value="ECO:0007669"/>
    <property type="project" value="InterPro"/>
</dbReference>
<keyword evidence="4 12" id="KW-0138">CF(0)</keyword>
<comment type="subcellular location">
    <subcellularLocation>
        <location evidence="1 12">Mitochondrion membrane</location>
        <topology evidence="1 12">Single-pass membrane protein</topology>
    </subcellularLocation>
</comment>
<keyword evidence="5 12" id="KW-0812">Transmembrane</keyword>
<dbReference type="GO" id="GO:0015078">
    <property type="term" value="F:proton transmembrane transporter activity"/>
    <property type="evidence" value="ECO:0007669"/>
    <property type="project" value="InterPro"/>
</dbReference>
<accession>A0A8K1H5W4</accession>
<evidence type="ECO:0000256" key="10">
    <source>
        <dbReference type="ARBA" id="ARBA00023136"/>
    </source>
</evidence>
<keyword evidence="6 12" id="KW-0375">Hydrogen ion transport</keyword>
<sequence length="54" mass="6479">MPQLTTSPWFNIFTTCWFILAVLPTLKIPQHPIHNTPWPKPLTSQHNNWTWPWL</sequence>
<name>A0A8K1H5W4_9NEOB</name>
<keyword evidence="11" id="KW-0066">ATP synthesis</keyword>
<evidence type="ECO:0000313" key="14">
    <source>
        <dbReference type="EMBL" id="UBD07294.1"/>
    </source>
</evidence>
<organism evidence="14">
    <name type="scientific">Synapturanus sp. INPA-H29574</name>
    <dbReference type="NCBI Taxonomy" id="2877828"/>
    <lineage>
        <taxon>Eukaryota</taxon>
        <taxon>Metazoa</taxon>
        <taxon>Chordata</taxon>
        <taxon>Craniata</taxon>
        <taxon>Vertebrata</taxon>
        <taxon>Euteleostomi</taxon>
        <taxon>Amphibia</taxon>
        <taxon>Batrachia</taxon>
        <taxon>Anura</taxon>
        <taxon>Neobatrachia</taxon>
        <taxon>Microhyloidea</taxon>
        <taxon>Microhylidae</taxon>
        <taxon>Microhylidae incertae sedis</taxon>
        <taxon>Synapturanus</taxon>
    </lineage>
</organism>
<evidence type="ECO:0000256" key="12">
    <source>
        <dbReference type="RuleBase" id="RU003661"/>
    </source>
</evidence>
<evidence type="ECO:0000256" key="1">
    <source>
        <dbReference type="ARBA" id="ARBA00004304"/>
    </source>
</evidence>
<dbReference type="GO" id="GO:0045259">
    <property type="term" value="C:proton-transporting ATP synthase complex"/>
    <property type="evidence" value="ECO:0007669"/>
    <property type="project" value="UniProtKB-KW"/>
</dbReference>
<keyword evidence="8 12" id="KW-0406">Ion transport</keyword>
<evidence type="ECO:0000256" key="7">
    <source>
        <dbReference type="ARBA" id="ARBA00022989"/>
    </source>
</evidence>
<keyword evidence="3 12" id="KW-0813">Transport</keyword>
<gene>
    <name evidence="14" type="primary">ATP8</name>
</gene>
<evidence type="ECO:0000256" key="5">
    <source>
        <dbReference type="ARBA" id="ARBA00022692"/>
    </source>
</evidence>
<dbReference type="Pfam" id="PF00895">
    <property type="entry name" value="ATP-synt_8"/>
    <property type="match status" value="1"/>
</dbReference>
<dbReference type="InterPro" id="IPR001421">
    <property type="entry name" value="ATP8_metazoa"/>
</dbReference>
<protein>
    <recommendedName>
        <fullName evidence="12">ATP synthase complex subunit 8</fullName>
    </recommendedName>
</protein>
<evidence type="ECO:0000256" key="9">
    <source>
        <dbReference type="ARBA" id="ARBA00023128"/>
    </source>
</evidence>
<evidence type="ECO:0000256" key="2">
    <source>
        <dbReference type="ARBA" id="ARBA00008892"/>
    </source>
</evidence>
<proteinExistence type="inferred from homology"/>
<geneLocation type="mitochondrion" evidence="14"/>
<keyword evidence="9 12" id="KW-0496">Mitochondrion</keyword>
<dbReference type="AlphaFoldDB" id="A0A8K1H5W4"/>
<reference evidence="14" key="1">
    <citation type="journal article" date="2021" name="Biol. J. Linn. Soc. Lond.">
        <title>Species diversity and biogeography of an ancient frog clade from the Guiana Shield (Anura: Microhylidae: Adelastes, Otophryne, Synapturanus) exhibiting spectacular phenotypic diversification.</title>
        <authorList>
            <person name="Fouquet A."/>
            <person name="Leblanc K."/>
            <person name="Framit M."/>
            <person name="Rejaud A."/>
            <person name="Rodrigues M.T."/>
            <person name="Castroviejo-Fisher S."/>
            <person name="Peloso P.L.V."/>
            <person name="Prates I."/>
            <person name="Manzi S."/>
            <person name="Suescun U."/>
            <person name="Baroni S."/>
            <person name="Moraes L.J.C.L."/>
            <person name="Recoder R."/>
            <person name="de Souza S.M."/>
            <person name="Dal Vecchio F."/>
            <person name="Camacho A."/>
            <person name="Ghellere J.M."/>
            <person name="Rojas-Runjaic F.J.M."/>
            <person name="Gagliardi-Urrutia G."/>
            <person name="de Carvalho V.T."/>
            <person name="Gordo M."/>
            <person name="Menin M."/>
            <person name="Kok P.J.R."/>
            <person name="Hrbek T."/>
            <person name="Werneck F.P."/>
            <person name="Crawford A.J."/>
            <person name="Ron S.R."/>
            <person name="Mueses-Cisneros J.J."/>
            <person name="Rojas Zamora R.R."/>
            <person name="Pavan D."/>
            <person name="Ivo Simoes P."/>
            <person name="Ernst R."/>
            <person name="Fabre A.-C."/>
        </authorList>
    </citation>
    <scope>NUCLEOTIDE SEQUENCE</scope>
</reference>